<keyword evidence="11 15" id="KW-0464">Manganese</keyword>
<dbReference type="SUPFAM" id="SSF53448">
    <property type="entry name" value="Nucleotide-diphospho-sugar transferases"/>
    <property type="match status" value="1"/>
</dbReference>
<dbReference type="PANTHER" id="PTHR10896:SF65">
    <property type="entry name" value="GALACTOSYLGALACTOSYLXYLOSYLPROTEIN 3-BETA-GLUCURONOSYLTRANSFERASE 3"/>
    <property type="match status" value="1"/>
</dbReference>
<dbReference type="AlphaFoldDB" id="A0A1W0X405"/>
<evidence type="ECO:0000256" key="2">
    <source>
        <dbReference type="ARBA" id="ARBA00007706"/>
    </source>
</evidence>
<feature type="site" description="Interaction with galactose moiety of substrate glycoprotein" evidence="16">
    <location>
        <position position="195"/>
    </location>
</feature>
<dbReference type="InterPro" id="IPR029044">
    <property type="entry name" value="Nucleotide-diphossugar_trans"/>
</dbReference>
<feature type="binding site" evidence="15">
    <location>
        <position position="164"/>
    </location>
    <ligand>
        <name>Mn(2+)</name>
        <dbReference type="ChEBI" id="CHEBI:29035"/>
    </ligand>
</feature>
<keyword evidence="8" id="KW-1133">Transmembrane helix</keyword>
<evidence type="ECO:0000256" key="8">
    <source>
        <dbReference type="ARBA" id="ARBA00022989"/>
    </source>
</evidence>
<name>A0A1W0X405_HYPEX</name>
<evidence type="ECO:0000256" key="10">
    <source>
        <dbReference type="ARBA" id="ARBA00023180"/>
    </source>
</evidence>
<dbReference type="Proteomes" id="UP000192578">
    <property type="component" value="Unassembled WGS sequence"/>
</dbReference>
<feature type="active site" description="Proton donor/acceptor" evidence="13">
    <location>
        <position position="249"/>
    </location>
</feature>
<dbReference type="Gene3D" id="3.90.550.10">
    <property type="entry name" value="Spore Coat Polysaccharide Biosynthesis Protein SpsA, Chain A"/>
    <property type="match status" value="1"/>
</dbReference>
<evidence type="ECO:0000256" key="17">
    <source>
        <dbReference type="RuleBase" id="RU363127"/>
    </source>
</evidence>
<evidence type="ECO:0000256" key="11">
    <source>
        <dbReference type="ARBA" id="ARBA00023211"/>
    </source>
</evidence>
<comment type="similarity">
    <text evidence="2 17">Belongs to the glycosyltransferase 43 family.</text>
</comment>
<comment type="subcellular location">
    <subcellularLocation>
        <location evidence="17">Golgi apparatus membrane</location>
        <topology evidence="17">Single-pass type II membrane protein</topology>
    </subcellularLocation>
    <subcellularLocation>
        <location evidence="1">Membrane</location>
        <topology evidence="1">Single-pass type II membrane protein</topology>
    </subcellularLocation>
</comment>
<keyword evidence="4 17" id="KW-0808">Transferase</keyword>
<dbReference type="Pfam" id="PF03360">
    <property type="entry name" value="Glyco_transf_43"/>
    <property type="match status" value="1"/>
</dbReference>
<dbReference type="GO" id="GO:0000139">
    <property type="term" value="C:Golgi membrane"/>
    <property type="evidence" value="ECO:0007669"/>
    <property type="project" value="UniProtKB-SubCell"/>
</dbReference>
<feature type="binding site" evidence="14">
    <location>
        <begin position="162"/>
        <end position="164"/>
    </location>
    <ligand>
        <name>UDP-alpha-D-glucuronate</name>
        <dbReference type="ChEBI" id="CHEBI:58052"/>
    </ligand>
</feature>
<keyword evidence="7 17" id="KW-0735">Signal-anchor</keyword>
<dbReference type="PANTHER" id="PTHR10896">
    <property type="entry name" value="GALACTOSYLGALACTOSYLXYLOSYLPROTEIN 3-BETA-GLUCURONOSYLTRANSFERASE BETA-1,3-GLUCURONYLTRANSFERASE"/>
    <property type="match status" value="1"/>
</dbReference>
<gene>
    <name evidence="18" type="ORF">BV898_03748</name>
</gene>
<dbReference type="FunFam" id="3.90.550.10:FF:000044">
    <property type="entry name" value="Galactosylgalactosylxylosylprotein 3-beta-glucuronosyltransferase"/>
    <property type="match status" value="1"/>
</dbReference>
<feature type="binding site" evidence="14">
    <location>
        <position position="129"/>
    </location>
    <ligand>
        <name>UDP-alpha-D-glucuronate</name>
        <dbReference type="ChEBI" id="CHEBI:58052"/>
    </ligand>
</feature>
<proteinExistence type="inferred from homology"/>
<keyword evidence="19" id="KW-1185">Reference proteome</keyword>
<feature type="binding site" evidence="14">
    <location>
        <begin position="48"/>
        <end position="50"/>
    </location>
    <ligand>
        <name>UDP-alpha-D-glucuronate</name>
        <dbReference type="ChEBI" id="CHEBI:58052"/>
    </ligand>
</feature>
<reference evidence="19" key="1">
    <citation type="submission" date="2017-01" db="EMBL/GenBank/DDBJ databases">
        <title>Comparative genomics of anhydrobiosis in the tardigrade Hypsibius dujardini.</title>
        <authorList>
            <person name="Yoshida Y."/>
            <person name="Koutsovoulos G."/>
            <person name="Laetsch D."/>
            <person name="Stevens L."/>
            <person name="Kumar S."/>
            <person name="Horikawa D."/>
            <person name="Ishino K."/>
            <person name="Komine S."/>
            <person name="Tomita M."/>
            <person name="Blaxter M."/>
            <person name="Arakawa K."/>
        </authorList>
    </citation>
    <scope>NUCLEOTIDE SEQUENCE [LARGE SCALE GENOMIC DNA]</scope>
    <source>
        <strain evidence="19">Z151</strain>
    </source>
</reference>
<comment type="pathway">
    <text evidence="17">Protein modification; protein glycosylation.</text>
</comment>
<dbReference type="UniPathway" id="UPA00378"/>
<comment type="cofactor">
    <cofactor evidence="15 17">
        <name>Mn(2+)</name>
        <dbReference type="ChEBI" id="CHEBI:29035"/>
    </cofactor>
</comment>
<evidence type="ECO:0000256" key="6">
    <source>
        <dbReference type="ARBA" id="ARBA00022723"/>
    </source>
</evidence>
<evidence type="ECO:0000256" key="3">
    <source>
        <dbReference type="ARBA" id="ARBA00012641"/>
    </source>
</evidence>
<keyword evidence="6 15" id="KW-0479">Metal-binding</keyword>
<comment type="caution">
    <text evidence="18">The sequence shown here is derived from an EMBL/GenBank/DDBJ whole genome shotgun (WGS) entry which is preliminary data.</text>
</comment>
<keyword evidence="17" id="KW-0333">Golgi apparatus</keyword>
<evidence type="ECO:0000256" key="13">
    <source>
        <dbReference type="PIRSR" id="PIRSR605027-1"/>
    </source>
</evidence>
<evidence type="ECO:0000256" key="15">
    <source>
        <dbReference type="PIRSR" id="PIRSR605027-3"/>
    </source>
</evidence>
<protein>
    <recommendedName>
        <fullName evidence="3 17">Galactosylgalactosylxylosylprotein 3-beta-glucuronosyltransferase</fullName>
        <ecNumber evidence="3 17">2.4.1.135</ecNumber>
    </recommendedName>
</protein>
<dbReference type="EMBL" id="MTYJ01000018">
    <property type="protein sequence ID" value="OQV22245.1"/>
    <property type="molecule type" value="Genomic_DNA"/>
</dbReference>
<evidence type="ECO:0000256" key="14">
    <source>
        <dbReference type="PIRSR" id="PIRSR605027-2"/>
    </source>
</evidence>
<keyword evidence="10" id="KW-0325">Glycoprotein</keyword>
<evidence type="ECO:0000256" key="7">
    <source>
        <dbReference type="ARBA" id="ARBA00022968"/>
    </source>
</evidence>
<evidence type="ECO:0000256" key="1">
    <source>
        <dbReference type="ARBA" id="ARBA00004606"/>
    </source>
</evidence>
<evidence type="ECO:0000313" key="19">
    <source>
        <dbReference type="Proteomes" id="UP000192578"/>
    </source>
</evidence>
<feature type="binding site" evidence="14">
    <location>
        <position position="79"/>
    </location>
    <ligand>
        <name>UDP-alpha-D-glucuronate</name>
        <dbReference type="ChEBI" id="CHEBI:58052"/>
    </ligand>
</feature>
<evidence type="ECO:0000313" key="18">
    <source>
        <dbReference type="EMBL" id="OQV22245.1"/>
    </source>
</evidence>
<evidence type="ECO:0000256" key="12">
    <source>
        <dbReference type="ARBA" id="ARBA00047979"/>
    </source>
</evidence>
<dbReference type="OrthoDB" id="675023at2759"/>
<evidence type="ECO:0000256" key="16">
    <source>
        <dbReference type="PIRSR" id="PIRSR605027-4"/>
    </source>
</evidence>
<dbReference type="CDD" id="cd00218">
    <property type="entry name" value="GlcAT-I"/>
    <property type="match status" value="1"/>
</dbReference>
<evidence type="ECO:0000256" key="4">
    <source>
        <dbReference type="ARBA" id="ARBA00022679"/>
    </source>
</evidence>
<dbReference type="GO" id="GO:0046872">
    <property type="term" value="F:metal ion binding"/>
    <property type="evidence" value="ECO:0007669"/>
    <property type="project" value="UniProtKB-KW"/>
</dbReference>
<evidence type="ECO:0000256" key="9">
    <source>
        <dbReference type="ARBA" id="ARBA00023136"/>
    </source>
</evidence>
<dbReference type="InterPro" id="IPR005027">
    <property type="entry name" value="Glyco_trans_43"/>
</dbReference>
<keyword evidence="5" id="KW-0812">Transmembrane</keyword>
<keyword evidence="9" id="KW-0472">Membrane</keyword>
<feature type="binding site" evidence="14">
    <location>
        <position position="124"/>
    </location>
    <ligand>
        <name>UDP-alpha-D-glucuronate</name>
        <dbReference type="ChEBI" id="CHEBI:58052"/>
    </ligand>
</feature>
<dbReference type="GO" id="GO:0015018">
    <property type="term" value="F:galactosylgalactosylxylosylprotein 3-beta-glucuronosyltransferase activity"/>
    <property type="evidence" value="ECO:0007669"/>
    <property type="project" value="UniProtKB-UniRule"/>
</dbReference>
<comment type="catalytic activity">
    <reaction evidence="12 17">
        <text>3-O-(beta-D-galactosyl-(1-&gt;3)-beta-D-galactosyl-(1-&gt;4)-beta-D-xylosyl)-L-seryl-[protein] + UDP-alpha-D-glucuronate = 3-O-(beta-D-GlcA-(1-&gt;3)-beta-D-Gal-(1-&gt;3)-beta-D-Gal-(1-&gt;4)-beta-D-Xyl)-L-seryl-[protein] + UDP + H(+)</text>
        <dbReference type="Rhea" id="RHEA:24168"/>
        <dbReference type="Rhea" id="RHEA-COMP:12571"/>
        <dbReference type="Rhea" id="RHEA-COMP:12573"/>
        <dbReference type="ChEBI" id="CHEBI:15378"/>
        <dbReference type="ChEBI" id="CHEBI:58052"/>
        <dbReference type="ChEBI" id="CHEBI:58223"/>
        <dbReference type="ChEBI" id="CHEBI:132090"/>
        <dbReference type="ChEBI" id="CHEBI:132093"/>
        <dbReference type="EC" id="2.4.1.135"/>
    </reaction>
</comment>
<dbReference type="EC" id="2.4.1.135" evidence="3 17"/>
<evidence type="ECO:0000256" key="5">
    <source>
        <dbReference type="ARBA" id="ARBA00022692"/>
    </source>
</evidence>
<accession>A0A1W0X405</accession>
<dbReference type="GO" id="GO:0050650">
    <property type="term" value="P:chondroitin sulfate proteoglycan biosynthetic process"/>
    <property type="evidence" value="ECO:0007669"/>
    <property type="project" value="TreeGrafter"/>
</dbReference>
<feature type="binding site" evidence="14">
    <location>
        <begin position="277"/>
        <end position="279"/>
    </location>
    <ligand>
        <name>UDP-alpha-D-glucuronate</name>
        <dbReference type="ChEBI" id="CHEBI:58052"/>
    </ligand>
</feature>
<sequence length="304" mass="34423">MAYMPSADETTVKQREYFQQFLHFRDSQMPETFSSIVPSSPTIFLITPTYARHAQKSDLTRLVHTFKHVENLFWIVVEDASDKSDLVAKLLRKSGLRYAHLNVATPKGMKIDLASGDKQWSKPRGVWQRNEGLRWLRETFNKQAPVGNSANQQQEGVVYFADDDNTYDLDLFPEIRTVRTAGVWPVAFVGELLVEKPIVVAGIVTGWDVAYKPDRPFAVDMAGFAVNLRLVLQHPHAGFDDGQPVGYQETYFLRGLGVTLPDLEPKAGNCSEVLVWHTRTEKVNVFAEKRWNARGKFSAGGMEF</sequence>
<dbReference type="GO" id="GO:0005975">
    <property type="term" value="P:carbohydrate metabolic process"/>
    <property type="evidence" value="ECO:0007669"/>
    <property type="project" value="TreeGrafter"/>
</dbReference>
<organism evidence="18 19">
    <name type="scientific">Hypsibius exemplaris</name>
    <name type="common">Freshwater tardigrade</name>
    <dbReference type="NCBI Taxonomy" id="2072580"/>
    <lineage>
        <taxon>Eukaryota</taxon>
        <taxon>Metazoa</taxon>
        <taxon>Ecdysozoa</taxon>
        <taxon>Tardigrada</taxon>
        <taxon>Eutardigrada</taxon>
        <taxon>Parachela</taxon>
        <taxon>Hypsibioidea</taxon>
        <taxon>Hypsibiidae</taxon>
        <taxon>Hypsibius</taxon>
    </lineage>
</organism>